<sequence length="152" mass="16097">MIKPVPKVVAATALAAGVLVANPAYTANAASASYTPEGVCGAGYARVKDGTRALTSGRDTFGYVYLLYNRSNGYNCVVTIKTAFYRTATYTTATLTVKGGKPKTDAGKFKYYAGPVKLKARGKCVSYWGSTRDTRLDFAEATGGRRTFGNCG</sequence>
<name>A0A4R4XYN6_9ACTN</name>
<reference evidence="2 3" key="1">
    <citation type="submission" date="2019-03" db="EMBL/GenBank/DDBJ databases">
        <title>Draft genome sequences of novel Actinobacteria.</title>
        <authorList>
            <person name="Sahin N."/>
            <person name="Ay H."/>
            <person name="Saygin H."/>
        </authorList>
    </citation>
    <scope>NUCLEOTIDE SEQUENCE [LARGE SCALE GENOMIC DNA]</scope>
    <source>
        <strain evidence="2 3">CH32</strain>
    </source>
</reference>
<organism evidence="2 3">
    <name type="scientific">Nonomuraea terrae</name>
    <dbReference type="NCBI Taxonomy" id="2530383"/>
    <lineage>
        <taxon>Bacteria</taxon>
        <taxon>Bacillati</taxon>
        <taxon>Actinomycetota</taxon>
        <taxon>Actinomycetes</taxon>
        <taxon>Streptosporangiales</taxon>
        <taxon>Streptosporangiaceae</taxon>
        <taxon>Nonomuraea</taxon>
    </lineage>
</organism>
<evidence type="ECO:0000256" key="1">
    <source>
        <dbReference type="SAM" id="SignalP"/>
    </source>
</evidence>
<dbReference type="RefSeq" id="WP_132621101.1">
    <property type="nucleotide sequence ID" value="NZ_SMKQ01000213.1"/>
</dbReference>
<dbReference type="OrthoDB" id="1099523at2"/>
<keyword evidence="3" id="KW-1185">Reference proteome</keyword>
<evidence type="ECO:0000313" key="3">
    <source>
        <dbReference type="Proteomes" id="UP000295302"/>
    </source>
</evidence>
<evidence type="ECO:0008006" key="4">
    <source>
        <dbReference type="Google" id="ProtNLM"/>
    </source>
</evidence>
<proteinExistence type="predicted"/>
<comment type="caution">
    <text evidence="2">The sequence shown here is derived from an EMBL/GenBank/DDBJ whole genome shotgun (WGS) entry which is preliminary data.</text>
</comment>
<feature type="signal peptide" evidence="1">
    <location>
        <begin position="1"/>
        <end position="26"/>
    </location>
</feature>
<dbReference type="AlphaFoldDB" id="A0A4R4XYN6"/>
<dbReference type="Proteomes" id="UP000295302">
    <property type="component" value="Unassembled WGS sequence"/>
</dbReference>
<accession>A0A4R4XYN6</accession>
<evidence type="ECO:0000313" key="2">
    <source>
        <dbReference type="EMBL" id="TDD35672.1"/>
    </source>
</evidence>
<keyword evidence="1" id="KW-0732">Signal</keyword>
<protein>
    <recommendedName>
        <fullName evidence="4">Spore-associated protein A</fullName>
    </recommendedName>
</protein>
<feature type="chain" id="PRO_5039305606" description="Spore-associated protein A" evidence="1">
    <location>
        <begin position="27"/>
        <end position="152"/>
    </location>
</feature>
<gene>
    <name evidence="2" type="ORF">E1286_39255</name>
</gene>
<dbReference type="EMBL" id="SMKQ01000213">
    <property type="protein sequence ID" value="TDD35672.1"/>
    <property type="molecule type" value="Genomic_DNA"/>
</dbReference>